<protein>
    <submittedName>
        <fullName evidence="2">Uncharacterized protein LOC114344736</fullName>
    </submittedName>
</protein>
<dbReference type="GO" id="GO:0015074">
    <property type="term" value="P:DNA integration"/>
    <property type="evidence" value="ECO:0007669"/>
    <property type="project" value="InterPro"/>
</dbReference>
<feature type="region of interest" description="Disordered" evidence="1">
    <location>
        <begin position="641"/>
        <end position="661"/>
    </location>
</feature>
<dbReference type="PANTHER" id="PTHR33480">
    <property type="entry name" value="SET DOMAIN-CONTAINING PROTEIN-RELATED"/>
    <property type="match status" value="1"/>
</dbReference>
<gene>
    <name evidence="2" type="primary">LOC114344736</name>
</gene>
<sequence>MENINQEASNGSFEMEPNHDENIQIGESTECCQVLNTELAENSTKNELGVRKLDGEIRKGLKKKDFCFYCESLVLNFARHTLRNHASEIEVQKILSLPPKNIERKRLLDVIRKKGNYLNSNDICKPIQKSHSENDVLPCTNCLGFYSVKTLWRHRNKCIGLKSKGHQSSAQNLLLANLKVDSQLRQTVFPRMRPDKISLVAKKDSLICAFGARYIKIHREKHFINVASQKMRELARLLIQIKQRDESIKCLLDALKSKHFDLLVEATKAEAKYDADKDIYKSPTYALNMGTTLKQCAELAIIMVLKRKNIAETVSSAETEADLKTLIQVLQSQWQYEISSQAANDLNINKWNKITLVPLASDLKLLKENLITKATSAVAALDADSNDTDSYTILLETIFCRVMLLNRRRPGELQRLTLDIYENVKENKSNYEEFFEVISPSERILLNRFKRVVIRGKRGRGVPVLFSTDVQEHITILLKHRKDLVEKGNLYLFGKINSLQPICGYKVLSKYARACGAKNPDALTSTKLRKHLATLTQLFAMSDNDLEQLANFMGHTIGIHKGSYRLPDDIYQTAKISKLLLLMEQGGAAQFKGKSLNDIDLDLEENLLNTDDNMPITEATDLIPEVNICENEASGINSTVALSGASNSSKEQNKKEKRSNN</sequence>
<reference evidence="2" key="1">
    <citation type="submission" date="2025-08" db="UniProtKB">
        <authorList>
            <consortium name="RefSeq"/>
        </authorList>
    </citation>
    <scope>IDENTIFICATION</scope>
    <source>
        <tissue evidence="2">Whole insect</tissue>
    </source>
</reference>
<dbReference type="RefSeq" id="XP_028151362.1">
    <property type="nucleotide sequence ID" value="XM_028295561.1"/>
</dbReference>
<evidence type="ECO:0000313" key="2">
    <source>
        <dbReference type="RefSeq" id="XP_028151362.1"/>
    </source>
</evidence>
<accession>A0A6P7GZ10</accession>
<dbReference type="Gene3D" id="1.10.443.10">
    <property type="entry name" value="Intergrase catalytic core"/>
    <property type="match status" value="1"/>
</dbReference>
<name>A0A6P7GZ10_DIAVI</name>
<dbReference type="InterPro" id="IPR013762">
    <property type="entry name" value="Integrase-like_cat_sf"/>
</dbReference>
<dbReference type="PANTHER" id="PTHR33480:SF1">
    <property type="entry name" value="TYR RECOMBINASE DOMAIN-CONTAINING PROTEIN"/>
    <property type="match status" value="1"/>
</dbReference>
<dbReference type="AlphaFoldDB" id="A0A6P7GZ10"/>
<dbReference type="GO" id="GO:0006310">
    <property type="term" value="P:DNA recombination"/>
    <property type="evidence" value="ECO:0007669"/>
    <property type="project" value="InterPro"/>
</dbReference>
<organism evidence="2">
    <name type="scientific">Diabrotica virgifera virgifera</name>
    <name type="common">western corn rootworm</name>
    <dbReference type="NCBI Taxonomy" id="50390"/>
    <lineage>
        <taxon>Eukaryota</taxon>
        <taxon>Metazoa</taxon>
        <taxon>Ecdysozoa</taxon>
        <taxon>Arthropoda</taxon>
        <taxon>Hexapoda</taxon>
        <taxon>Insecta</taxon>
        <taxon>Pterygota</taxon>
        <taxon>Neoptera</taxon>
        <taxon>Endopterygota</taxon>
        <taxon>Coleoptera</taxon>
        <taxon>Polyphaga</taxon>
        <taxon>Cucujiformia</taxon>
        <taxon>Chrysomeloidea</taxon>
        <taxon>Chrysomelidae</taxon>
        <taxon>Galerucinae</taxon>
        <taxon>Diabroticina</taxon>
        <taxon>Diabroticites</taxon>
        <taxon>Diabrotica</taxon>
    </lineage>
</organism>
<evidence type="ECO:0000256" key="1">
    <source>
        <dbReference type="SAM" id="MobiDB-lite"/>
    </source>
</evidence>
<dbReference type="GO" id="GO:0003677">
    <property type="term" value="F:DNA binding"/>
    <property type="evidence" value="ECO:0007669"/>
    <property type="project" value="InterPro"/>
</dbReference>
<feature type="compositionally biased region" description="Basic and acidic residues" evidence="1">
    <location>
        <begin position="651"/>
        <end position="661"/>
    </location>
</feature>
<dbReference type="InParanoid" id="A0A6P7GZ10"/>
<proteinExistence type="predicted"/>